<name>A0A061EU25_THECC</name>
<dbReference type="AlphaFoldDB" id="A0A061EU25"/>
<evidence type="ECO:0000313" key="2">
    <source>
        <dbReference type="EMBL" id="EOY05774.1"/>
    </source>
</evidence>
<reference evidence="2 3" key="1">
    <citation type="journal article" date="2013" name="Genome Biol.">
        <title>The genome sequence of the most widely cultivated cacao type and its use to identify candidate genes regulating pod color.</title>
        <authorList>
            <person name="Motamayor J.C."/>
            <person name="Mockaitis K."/>
            <person name="Schmutz J."/>
            <person name="Haiminen N."/>
            <person name="Iii D.L."/>
            <person name="Cornejo O."/>
            <person name="Findley S.D."/>
            <person name="Zheng P."/>
            <person name="Utro F."/>
            <person name="Royaert S."/>
            <person name="Saski C."/>
            <person name="Jenkins J."/>
            <person name="Podicheti R."/>
            <person name="Zhao M."/>
            <person name="Scheffler B.E."/>
            <person name="Stack J.C."/>
            <person name="Feltus F.A."/>
            <person name="Mustiga G.M."/>
            <person name="Amores F."/>
            <person name="Phillips W."/>
            <person name="Marelli J.P."/>
            <person name="May G.D."/>
            <person name="Shapiro H."/>
            <person name="Ma J."/>
            <person name="Bustamante C.D."/>
            <person name="Schnell R.J."/>
            <person name="Main D."/>
            <person name="Gilbert D."/>
            <person name="Parida L."/>
            <person name="Kuhn D.N."/>
        </authorList>
    </citation>
    <scope>NUCLEOTIDE SEQUENCE [LARGE SCALE GENOMIC DNA]</scope>
    <source>
        <strain evidence="3">cv. Matina 1-6</strain>
    </source>
</reference>
<dbReference type="EMBL" id="CM001882">
    <property type="protein sequence ID" value="EOY05774.1"/>
    <property type="molecule type" value="Genomic_DNA"/>
</dbReference>
<keyword evidence="1" id="KW-1133">Transmembrane helix</keyword>
<gene>
    <name evidence="2" type="ORF">TCM_020688</name>
</gene>
<evidence type="ECO:0000256" key="1">
    <source>
        <dbReference type="SAM" id="Phobius"/>
    </source>
</evidence>
<accession>A0A061EU25</accession>
<dbReference type="Proteomes" id="UP000026915">
    <property type="component" value="Chromosome 4"/>
</dbReference>
<keyword evidence="1" id="KW-0812">Transmembrane</keyword>
<dbReference type="Gramene" id="EOY05774">
    <property type="protein sequence ID" value="EOY05774"/>
    <property type="gene ID" value="TCM_020688"/>
</dbReference>
<proteinExistence type="predicted"/>
<organism evidence="2 3">
    <name type="scientific">Theobroma cacao</name>
    <name type="common">Cacao</name>
    <name type="synonym">Cocoa</name>
    <dbReference type="NCBI Taxonomy" id="3641"/>
    <lineage>
        <taxon>Eukaryota</taxon>
        <taxon>Viridiplantae</taxon>
        <taxon>Streptophyta</taxon>
        <taxon>Embryophyta</taxon>
        <taxon>Tracheophyta</taxon>
        <taxon>Spermatophyta</taxon>
        <taxon>Magnoliopsida</taxon>
        <taxon>eudicotyledons</taxon>
        <taxon>Gunneridae</taxon>
        <taxon>Pentapetalae</taxon>
        <taxon>rosids</taxon>
        <taxon>malvids</taxon>
        <taxon>Malvales</taxon>
        <taxon>Malvaceae</taxon>
        <taxon>Byttnerioideae</taxon>
        <taxon>Theobroma</taxon>
    </lineage>
</organism>
<sequence length="69" mass="8132">MKMNSRKCFCMRIVLRGQHLAPLILIFRCAWIMSDFDSKGPNLLYYLFTFKYPTILEVNIVDPKAKAIF</sequence>
<dbReference type="InParanoid" id="A0A061EU25"/>
<protein>
    <submittedName>
        <fullName evidence="2">Uncharacterized protein</fullName>
    </submittedName>
</protein>
<keyword evidence="3" id="KW-1185">Reference proteome</keyword>
<feature type="transmembrane region" description="Helical" evidence="1">
    <location>
        <begin position="20"/>
        <end position="36"/>
    </location>
</feature>
<evidence type="ECO:0000313" key="3">
    <source>
        <dbReference type="Proteomes" id="UP000026915"/>
    </source>
</evidence>
<dbReference type="HOGENOM" id="CLU_2780980_0_0_1"/>
<keyword evidence="1" id="KW-0472">Membrane</keyword>